<dbReference type="Gene3D" id="2.40.50.100">
    <property type="match status" value="1"/>
</dbReference>
<dbReference type="Gene3D" id="2.40.420.20">
    <property type="match status" value="1"/>
</dbReference>
<dbReference type="PROSITE" id="PS51257">
    <property type="entry name" value="PROKAR_LIPOPROTEIN"/>
    <property type="match status" value="1"/>
</dbReference>
<feature type="domain" description="CzcB-like barrel-sandwich hybrid" evidence="3">
    <location>
        <begin position="55"/>
        <end position="146"/>
    </location>
</feature>
<feature type="domain" description="YknX-like beta-barrel" evidence="4">
    <location>
        <begin position="148"/>
        <end position="203"/>
    </location>
</feature>
<dbReference type="PANTHER" id="PTHR32347">
    <property type="entry name" value="EFFLUX SYSTEM COMPONENT YKNX-RELATED"/>
    <property type="match status" value="1"/>
</dbReference>
<dbReference type="Pfam" id="PF25973">
    <property type="entry name" value="BSH_CzcB"/>
    <property type="match status" value="1"/>
</dbReference>
<dbReference type="Pfam" id="PF25990">
    <property type="entry name" value="Beta-barrel_YknX"/>
    <property type="match status" value="1"/>
</dbReference>
<dbReference type="EMBL" id="METP01000034">
    <property type="protein sequence ID" value="OGC05771.1"/>
    <property type="molecule type" value="Genomic_DNA"/>
</dbReference>
<protein>
    <recommendedName>
        <fullName evidence="7">RND efflux pump membrane fusion protein barrel-sandwich domain-containing protein</fullName>
    </recommendedName>
</protein>
<gene>
    <name evidence="5" type="ORF">A3H38_03980</name>
</gene>
<evidence type="ECO:0000259" key="4">
    <source>
        <dbReference type="Pfam" id="PF25990"/>
    </source>
</evidence>
<proteinExistence type="predicted"/>
<evidence type="ECO:0000313" key="5">
    <source>
        <dbReference type="EMBL" id="OGC05771.1"/>
    </source>
</evidence>
<dbReference type="GO" id="GO:0030313">
    <property type="term" value="C:cell envelope"/>
    <property type="evidence" value="ECO:0007669"/>
    <property type="project" value="UniProtKB-SubCell"/>
</dbReference>
<dbReference type="SUPFAM" id="SSF111369">
    <property type="entry name" value="HlyD-like secretion proteins"/>
    <property type="match status" value="1"/>
</dbReference>
<name>A0A1F4RC54_UNCSA</name>
<keyword evidence="2" id="KW-0175">Coiled coil</keyword>
<dbReference type="InterPro" id="IPR058647">
    <property type="entry name" value="BSH_CzcB-like"/>
</dbReference>
<evidence type="ECO:0000256" key="2">
    <source>
        <dbReference type="ARBA" id="ARBA00023054"/>
    </source>
</evidence>
<evidence type="ECO:0008006" key="7">
    <source>
        <dbReference type="Google" id="ProtNLM"/>
    </source>
</evidence>
<accession>A0A1F4RC54</accession>
<evidence type="ECO:0000313" key="6">
    <source>
        <dbReference type="Proteomes" id="UP000176938"/>
    </source>
</evidence>
<dbReference type="Gene3D" id="2.40.30.170">
    <property type="match status" value="1"/>
</dbReference>
<dbReference type="PANTHER" id="PTHR32347:SF14">
    <property type="entry name" value="EFFLUX SYSTEM COMPONENT YKNX-RELATED"/>
    <property type="match status" value="1"/>
</dbReference>
<sequence length="316" mass="34599">MKKSLLGFLILMLGFIMVGCAGNKGEEYKAVKVTLGTIKAEIPSTGIVEPRNRLEIKPPIAGRIDQVLVKEGESVRKGAILAQMSSADRAALLDAARAKGEDEVKRWEDVYKTAPIIAPLNGFIIQRAVEPGQSVTGSDAILVMADKLIVKAQVDETDIGKIRVGQQVVIELDAYAGKEISGRVEHIAYESETVNNVTIYEVDIVPVEVPEFFRAGMSATVNFVLEEKKNVILLPLRAVKKIGNQSYAFVQKKEGQKPEALQVKTGLENTLNVEILDGLTQADNVIVPTAMMIESLTSRFNYRRGPVNPLQKKKTD</sequence>
<dbReference type="InterPro" id="IPR058636">
    <property type="entry name" value="Beta-barrel_YknX"/>
</dbReference>
<organism evidence="5 6">
    <name type="scientific">candidate division WOR-1 bacterium RIFCSPLOWO2_02_FULL_46_20</name>
    <dbReference type="NCBI Taxonomy" id="1802567"/>
    <lineage>
        <taxon>Bacteria</taxon>
        <taxon>Bacillati</taxon>
        <taxon>Saganbacteria</taxon>
    </lineage>
</organism>
<dbReference type="AlphaFoldDB" id="A0A1F4RC54"/>
<reference evidence="5 6" key="1">
    <citation type="journal article" date="2016" name="Nat. Commun.">
        <title>Thousands of microbial genomes shed light on interconnected biogeochemical processes in an aquifer system.</title>
        <authorList>
            <person name="Anantharaman K."/>
            <person name="Brown C.T."/>
            <person name="Hug L.A."/>
            <person name="Sharon I."/>
            <person name="Castelle C.J."/>
            <person name="Probst A.J."/>
            <person name="Thomas B.C."/>
            <person name="Singh A."/>
            <person name="Wilkins M.J."/>
            <person name="Karaoz U."/>
            <person name="Brodie E.L."/>
            <person name="Williams K.H."/>
            <person name="Hubbard S.S."/>
            <person name="Banfield J.F."/>
        </authorList>
    </citation>
    <scope>NUCLEOTIDE SEQUENCE [LARGE SCALE GENOMIC DNA]</scope>
</reference>
<comment type="caution">
    <text evidence="5">The sequence shown here is derived from an EMBL/GenBank/DDBJ whole genome shotgun (WGS) entry which is preliminary data.</text>
</comment>
<dbReference type="InterPro" id="IPR050465">
    <property type="entry name" value="UPF0194_transport"/>
</dbReference>
<dbReference type="Proteomes" id="UP000176938">
    <property type="component" value="Unassembled WGS sequence"/>
</dbReference>
<comment type="subcellular location">
    <subcellularLocation>
        <location evidence="1">Cell envelope</location>
    </subcellularLocation>
</comment>
<evidence type="ECO:0000259" key="3">
    <source>
        <dbReference type="Pfam" id="PF25973"/>
    </source>
</evidence>
<evidence type="ECO:0000256" key="1">
    <source>
        <dbReference type="ARBA" id="ARBA00004196"/>
    </source>
</evidence>